<feature type="repeat" description="ANK" evidence="3">
    <location>
        <begin position="92"/>
        <end position="124"/>
    </location>
</feature>
<dbReference type="InterPro" id="IPR036770">
    <property type="entry name" value="Ankyrin_rpt-contain_sf"/>
</dbReference>
<organism evidence="4 5">
    <name type="scientific">Mytilus galloprovincialis</name>
    <name type="common">Mediterranean mussel</name>
    <dbReference type="NCBI Taxonomy" id="29158"/>
    <lineage>
        <taxon>Eukaryota</taxon>
        <taxon>Metazoa</taxon>
        <taxon>Spiralia</taxon>
        <taxon>Lophotrochozoa</taxon>
        <taxon>Mollusca</taxon>
        <taxon>Bivalvia</taxon>
        <taxon>Autobranchia</taxon>
        <taxon>Pteriomorphia</taxon>
        <taxon>Mytilida</taxon>
        <taxon>Mytiloidea</taxon>
        <taxon>Mytilidae</taxon>
        <taxon>Mytilinae</taxon>
        <taxon>Mytilus</taxon>
    </lineage>
</organism>
<dbReference type="InterPro" id="IPR002110">
    <property type="entry name" value="Ankyrin_rpt"/>
</dbReference>
<dbReference type="PANTHER" id="PTHR24198">
    <property type="entry name" value="ANKYRIN REPEAT AND PROTEIN KINASE DOMAIN-CONTAINING PROTEIN"/>
    <property type="match status" value="1"/>
</dbReference>
<feature type="repeat" description="ANK" evidence="3">
    <location>
        <begin position="534"/>
        <end position="566"/>
    </location>
</feature>
<evidence type="ECO:0000313" key="5">
    <source>
        <dbReference type="Proteomes" id="UP000596742"/>
    </source>
</evidence>
<feature type="repeat" description="ANK" evidence="3">
    <location>
        <begin position="56"/>
        <end position="88"/>
    </location>
</feature>
<dbReference type="OrthoDB" id="6180250at2759"/>
<keyword evidence="1" id="KW-0677">Repeat</keyword>
<accession>A0A8B6FZZ1</accession>
<dbReference type="SMART" id="SM00248">
    <property type="entry name" value="ANK"/>
    <property type="match status" value="27"/>
</dbReference>
<sequence>MIRNFDLSSTRAVMDSNVQSKIEIQSAVNSQNVEELLQLCTNPAHKEAVLKYVDSNGKKLIHYAATFGSLGLLKSLVGLGADLKSTTNHFDGGQNILHIACENGKLDIVDYVLQTVRDISFKNTLTKDYTGKNYKSAFYYAAKSGCEEIVRRLKSAGLNINEQFPNKKTALYILITENEYTGAEILCRSGANPSIGIVGRGLQSIHYLAERKEGKKFLPLLLKYGANVNEPWGRKPFGQQPLFIALKQGMEGNAKILLEAGANVSFRGKPSDKTIGWIGCFCFAAMKCPSLIPDFLKYRADPNEVHEQSGKSVLLIAMDNKASKDDVIALIKAGASKGRLGKTAIQCCKSYGQLCLFRKAGISVNIIEVQHKVSTLGLLLNNTANATSSKISQIVTELLSEGANPNMVPQGEDSPLIISVRKKMSDVVDMLIKHKANVNHLGKNGYTAIHVCCENVLDASSREISDILIEAGSDMNRPNDKNIYPLESLLKCHPFANSCYSGSSLLSDGSSATIESFLSKMLENSVDPNCNRNSKSSPLVIAIERGLGNVVTLLIDKGANVLYTDGKVTSKNRDDIMKALINKEIPLNDVCSDGGYPLTVVLERKFDNSVVEMMLKKGANPNLVTPGKSSALMLAIADDRFNVSCDLMKAGADVNYTNDTGETVFGLFALKVKEKLGKQHLDKYRSTEITNNRSRTIVFKSFLEFGVEIDKPTKSKIHPLLVAVWLCNEEIVNTILERGTTVDADRFVAILAAAIRRDQTEIVKLMLKSRPCVNHKIALKRKKAIVDGGSSEKYTKISSSSSVVSESPTCFTNDTVLEMVLRDMPELSIDQKEQFVNLLLEYKADPNLVEDGRHSPLLQAVVLGAPKIVKTLLDAKANVNHKGIENYTPLHAHFRNDRKATLIASNTNDQHLILNMLLQAGASLKSKTIYEEMPLHIALKCRIRNSQKYLDNIRALLKYSTEVNIPDKQKTYPLNVAAKCCTCDIIIKMMSLGADISSKDSDGNTALHCHMDATSFDKDVVSALLNSGAEINAVNNIGETVLMRHIRKSNRKSTPNTLQFLLDHGADPNICDTEGNSTLMEAINHDFYSAVSILVQHNANINHVGKDGNTALHLCLLKGPLQNDSAKDFKLNQFKELREELFEETDDGYWELMKIIDFLISHKANVNHNNKGDDSPLILAVRTENSEVVKRILKANPNMFYRGKDHLNAIDICLTVADDLRVTTIGPAFLKDGVMGRLANRRLECLNELVKHADLGKRKEHIFYQLFKFLRRFFKFDEILITNICSRLLDSENTINVNFAKNEEDSPLIFFCKRRVVAVVEKLLGCNADVNYAGIGGSTVLHHVIDIHDETTAMSMLNCLLVVNPLLDRKDSKGQTALEKAIYVFCNNTNSYINENDTRYNVLLTLIQRLLEAGAVTDHEKLGNVLMKCAQIGDFKTMESLFCHGADLDYRNILGQTVLHVCWSESLNGALDFLKFYVQKGGVLHNKDRNGNLPLTSLLKAKCNNERADTVDIAEIFQFMIKSSIKSIDDGDDPYLLHTAVRH</sequence>
<keyword evidence="2 3" id="KW-0040">ANK repeat</keyword>
<dbReference type="PROSITE" id="PS50297">
    <property type="entry name" value="ANK_REP_REGION"/>
    <property type="match status" value="3"/>
</dbReference>
<dbReference type="PANTHER" id="PTHR24198:SF165">
    <property type="entry name" value="ANKYRIN REPEAT-CONTAINING PROTEIN-RELATED"/>
    <property type="match status" value="1"/>
</dbReference>
<feature type="repeat" description="ANK" evidence="3">
    <location>
        <begin position="1002"/>
        <end position="1036"/>
    </location>
</feature>
<evidence type="ECO:0000313" key="4">
    <source>
        <dbReference type="EMBL" id="VDI56800.1"/>
    </source>
</evidence>
<proteinExistence type="predicted"/>
<dbReference type="Proteomes" id="UP000596742">
    <property type="component" value="Unassembled WGS sequence"/>
</dbReference>
<reference evidence="4" key="1">
    <citation type="submission" date="2018-11" db="EMBL/GenBank/DDBJ databases">
        <authorList>
            <person name="Alioto T."/>
            <person name="Alioto T."/>
        </authorList>
    </citation>
    <scope>NUCLEOTIDE SEQUENCE</scope>
</reference>
<dbReference type="Pfam" id="PF12796">
    <property type="entry name" value="Ank_2"/>
    <property type="match status" value="3"/>
</dbReference>
<dbReference type="SUPFAM" id="SSF48403">
    <property type="entry name" value="Ankyrin repeat"/>
    <property type="match status" value="5"/>
</dbReference>
<feature type="non-terminal residue" evidence="4">
    <location>
        <position position="1"/>
    </location>
</feature>
<protein>
    <submittedName>
        <fullName evidence="4">Uncharacterized protein</fullName>
    </submittedName>
</protein>
<keyword evidence="5" id="KW-1185">Reference proteome</keyword>
<evidence type="ECO:0000256" key="3">
    <source>
        <dbReference type="PROSITE-ProRule" id="PRU00023"/>
    </source>
</evidence>
<gene>
    <name evidence="4" type="ORF">MGAL_10B031705</name>
</gene>
<evidence type="ECO:0000256" key="1">
    <source>
        <dbReference type="ARBA" id="ARBA00022737"/>
    </source>
</evidence>
<evidence type="ECO:0000256" key="2">
    <source>
        <dbReference type="ARBA" id="ARBA00023043"/>
    </source>
</evidence>
<dbReference type="Pfam" id="PF00023">
    <property type="entry name" value="Ank"/>
    <property type="match status" value="1"/>
</dbReference>
<feature type="repeat" description="ANK" evidence="3">
    <location>
        <begin position="237"/>
        <end position="269"/>
    </location>
</feature>
<comment type="caution">
    <text evidence="4">The sequence shown here is derived from an EMBL/GenBank/DDBJ whole genome shotgun (WGS) entry which is preliminary data.</text>
</comment>
<dbReference type="EMBL" id="UYJE01007656">
    <property type="protein sequence ID" value="VDI56800.1"/>
    <property type="molecule type" value="Genomic_DNA"/>
</dbReference>
<dbReference type="PROSITE" id="PS50088">
    <property type="entry name" value="ANK_REPEAT"/>
    <property type="match status" value="5"/>
</dbReference>
<dbReference type="Gene3D" id="1.25.40.20">
    <property type="entry name" value="Ankyrin repeat-containing domain"/>
    <property type="match status" value="9"/>
</dbReference>
<name>A0A8B6FZZ1_MYTGA</name>